<dbReference type="EMBL" id="RCNR01000020">
    <property type="protein sequence ID" value="MUH36530.1"/>
    <property type="molecule type" value="Genomic_DNA"/>
</dbReference>
<evidence type="ECO:0000313" key="3">
    <source>
        <dbReference type="Proteomes" id="UP000540519"/>
    </source>
</evidence>
<feature type="transmembrane region" description="Helical" evidence="1">
    <location>
        <begin position="14"/>
        <end position="35"/>
    </location>
</feature>
<evidence type="ECO:0000313" key="2">
    <source>
        <dbReference type="EMBL" id="MUH36530.1"/>
    </source>
</evidence>
<dbReference type="InterPro" id="IPR012340">
    <property type="entry name" value="NA-bd_OB-fold"/>
</dbReference>
<dbReference type="Gene3D" id="2.40.50.140">
    <property type="entry name" value="Nucleic acid-binding proteins"/>
    <property type="match status" value="1"/>
</dbReference>
<protein>
    <recommendedName>
        <fullName evidence="4">NfeD-like C-terminal domain-containing protein</fullName>
    </recommendedName>
</protein>
<proteinExistence type="predicted"/>
<evidence type="ECO:0000256" key="1">
    <source>
        <dbReference type="SAM" id="Phobius"/>
    </source>
</evidence>
<name>A0A7X3D2E1_9FLAO</name>
<dbReference type="OrthoDB" id="662536at2"/>
<feature type="transmembrane region" description="Helical" evidence="1">
    <location>
        <begin position="66"/>
        <end position="85"/>
    </location>
</feature>
<dbReference type="RefSeq" id="WP_155600071.1">
    <property type="nucleotide sequence ID" value="NZ_RCNR01000020.1"/>
</dbReference>
<reference evidence="2 3" key="1">
    <citation type="journal article" date="2019" name="Mar. Drugs">
        <title>Comparative Genomics and CAZyme Genome Repertoires of Marine Zobellia amurskyensis KMM 3526(T) and Zobellia laminariae KMM 3676(T).</title>
        <authorList>
            <person name="Chernysheva N."/>
            <person name="Bystritskaya E."/>
            <person name="Stenkova A."/>
            <person name="Golovkin I."/>
            <person name="Nedashkovskaya O."/>
            <person name="Isaeva M."/>
        </authorList>
    </citation>
    <scope>NUCLEOTIDE SEQUENCE [LARGE SCALE GENOMIC DNA]</scope>
    <source>
        <strain evidence="2 3">KMM 3526</strain>
    </source>
</reference>
<feature type="transmembrane region" description="Helical" evidence="1">
    <location>
        <begin position="91"/>
        <end position="112"/>
    </location>
</feature>
<gene>
    <name evidence="2" type="ORF">D9O36_11820</name>
</gene>
<comment type="caution">
    <text evidence="2">The sequence shown here is derived from an EMBL/GenBank/DDBJ whole genome shotgun (WGS) entry which is preliminary data.</text>
</comment>
<accession>A0A7X3D2E1</accession>
<keyword evidence="1" id="KW-0812">Transmembrane</keyword>
<dbReference type="Proteomes" id="UP000540519">
    <property type="component" value="Unassembled WGS sequence"/>
</dbReference>
<keyword evidence="1" id="KW-1133">Transmembrane helix</keyword>
<dbReference type="AlphaFoldDB" id="A0A7X3D2E1"/>
<sequence>MELGFEMMTLFEKIYWVTAVVASIFLIILLLLTFIGGEIDDIDGDVDAEIDADTGIDFQFLSFKNLVGFFTIFGWSGIACLDAGMSTAVTVLISVMCGLLMMFAMASLFYYLGKLQSSGTLKLKNALNQIGEVYLTIGANRASIGKVSINVQGTLRELEALTNADIDLVQGNVVIVKEVTANGILIVEPINK</sequence>
<evidence type="ECO:0008006" key="4">
    <source>
        <dbReference type="Google" id="ProtNLM"/>
    </source>
</evidence>
<keyword evidence="1" id="KW-0472">Membrane</keyword>
<organism evidence="2 3">
    <name type="scientific">Zobellia amurskyensis</name>
    <dbReference type="NCBI Taxonomy" id="248905"/>
    <lineage>
        <taxon>Bacteria</taxon>
        <taxon>Pseudomonadati</taxon>
        <taxon>Bacteroidota</taxon>
        <taxon>Flavobacteriia</taxon>
        <taxon>Flavobacteriales</taxon>
        <taxon>Flavobacteriaceae</taxon>
        <taxon>Zobellia</taxon>
    </lineage>
</organism>
<keyword evidence="3" id="KW-1185">Reference proteome</keyword>